<comment type="caution">
    <text evidence="2">The sequence shown here is derived from an EMBL/GenBank/DDBJ whole genome shotgun (WGS) entry which is preliminary data.</text>
</comment>
<dbReference type="Proteomes" id="UP001190700">
    <property type="component" value="Unassembled WGS sequence"/>
</dbReference>
<dbReference type="EMBL" id="LGRX02005520">
    <property type="protein sequence ID" value="KAK3278315.1"/>
    <property type="molecule type" value="Genomic_DNA"/>
</dbReference>
<feature type="compositionally biased region" description="Basic and acidic residues" evidence="1">
    <location>
        <begin position="7"/>
        <end position="30"/>
    </location>
</feature>
<proteinExistence type="predicted"/>
<accession>A0AAE0LB38</accession>
<feature type="region of interest" description="Disordered" evidence="1">
    <location>
        <begin position="1"/>
        <end position="44"/>
    </location>
</feature>
<organism evidence="2 3">
    <name type="scientific">Cymbomonas tetramitiformis</name>
    <dbReference type="NCBI Taxonomy" id="36881"/>
    <lineage>
        <taxon>Eukaryota</taxon>
        <taxon>Viridiplantae</taxon>
        <taxon>Chlorophyta</taxon>
        <taxon>Pyramimonadophyceae</taxon>
        <taxon>Pyramimonadales</taxon>
        <taxon>Pyramimonadaceae</taxon>
        <taxon>Cymbomonas</taxon>
    </lineage>
</organism>
<protein>
    <submittedName>
        <fullName evidence="2">Uncharacterized protein</fullName>
    </submittedName>
</protein>
<evidence type="ECO:0000256" key="1">
    <source>
        <dbReference type="SAM" id="MobiDB-lite"/>
    </source>
</evidence>
<keyword evidence="3" id="KW-1185">Reference proteome</keyword>
<evidence type="ECO:0000313" key="2">
    <source>
        <dbReference type="EMBL" id="KAK3278315.1"/>
    </source>
</evidence>
<gene>
    <name evidence="2" type="ORF">CYMTET_13738</name>
</gene>
<name>A0AAE0LB38_9CHLO</name>
<evidence type="ECO:0000313" key="3">
    <source>
        <dbReference type="Proteomes" id="UP001190700"/>
    </source>
</evidence>
<sequence length="154" mass="17013">MLGTCCRGDKFPQWRQKAPGDRKYPRDDKFPTLPPPVPTAHDSAGVRAARTLYEEDTKQMDAIYVMNGRHRVKADRDLALSGKENRFEAANDTDKLTNIVVILNTEFGSAGLDLASVDLDDPSKRALGKVNVLLYDTLTYIVKAASAVEFCSGH</sequence>
<dbReference type="AlphaFoldDB" id="A0AAE0LB38"/>
<reference evidence="2 3" key="1">
    <citation type="journal article" date="2015" name="Genome Biol. Evol.">
        <title>Comparative Genomics of a Bacterivorous Green Alga Reveals Evolutionary Causalities and Consequences of Phago-Mixotrophic Mode of Nutrition.</title>
        <authorList>
            <person name="Burns J.A."/>
            <person name="Paasch A."/>
            <person name="Narechania A."/>
            <person name="Kim E."/>
        </authorList>
    </citation>
    <scope>NUCLEOTIDE SEQUENCE [LARGE SCALE GENOMIC DNA]</scope>
    <source>
        <strain evidence="2 3">PLY_AMNH</strain>
    </source>
</reference>